<organism evidence="1 2">
    <name type="scientific">Persea americana</name>
    <name type="common">Avocado</name>
    <dbReference type="NCBI Taxonomy" id="3435"/>
    <lineage>
        <taxon>Eukaryota</taxon>
        <taxon>Viridiplantae</taxon>
        <taxon>Streptophyta</taxon>
        <taxon>Embryophyta</taxon>
        <taxon>Tracheophyta</taxon>
        <taxon>Spermatophyta</taxon>
        <taxon>Magnoliopsida</taxon>
        <taxon>Magnoliidae</taxon>
        <taxon>Laurales</taxon>
        <taxon>Lauraceae</taxon>
        <taxon>Persea</taxon>
    </lineage>
</organism>
<evidence type="ECO:0000313" key="1">
    <source>
        <dbReference type="EMBL" id="KAJ8622806.1"/>
    </source>
</evidence>
<keyword evidence="2" id="KW-1185">Reference proteome</keyword>
<dbReference type="Proteomes" id="UP001234297">
    <property type="component" value="Chromosome 10"/>
</dbReference>
<protein>
    <submittedName>
        <fullName evidence="1">Uncharacterized protein</fullName>
    </submittedName>
</protein>
<reference evidence="1 2" key="1">
    <citation type="journal article" date="2022" name="Hortic Res">
        <title>A haplotype resolved chromosomal level avocado genome allows analysis of novel avocado genes.</title>
        <authorList>
            <person name="Nath O."/>
            <person name="Fletcher S.J."/>
            <person name="Hayward A."/>
            <person name="Shaw L.M."/>
            <person name="Masouleh A.K."/>
            <person name="Furtado A."/>
            <person name="Henry R.J."/>
            <person name="Mitter N."/>
        </authorList>
    </citation>
    <scope>NUCLEOTIDE SEQUENCE [LARGE SCALE GENOMIC DNA]</scope>
    <source>
        <strain evidence="2">cv. Hass</strain>
    </source>
</reference>
<dbReference type="EMBL" id="CM056818">
    <property type="protein sequence ID" value="KAJ8622806.1"/>
    <property type="molecule type" value="Genomic_DNA"/>
</dbReference>
<evidence type="ECO:0000313" key="2">
    <source>
        <dbReference type="Proteomes" id="UP001234297"/>
    </source>
</evidence>
<proteinExistence type="predicted"/>
<sequence>MGNSMGDWPLLRKEMMEQRSGDMLKSNQRPTCSGGFIGVLMEQIVHPVHGQLCFGWTVAQGGSGTGGGDFQAVGPLDMNMKLRNWTCLHKADLLFVDNPVGAGFSYVEDERLVVRTDEEAATDLTTLLKELFNKDKRLQTSPSFIVGGSYGGRFAVTLAVSVLKAIQNRELKLRLGGVALGESWISPEDLSWGPLLKDVPRLDDNGLKESNSLAQSIKQQIQRGLYNDVWDSWFKPKDVITARSNSVDLNDVLLEGNWSNLHSMKAMGLLEGISMKQYSNYQSS</sequence>
<name>A0ACC2KPM2_PERAE</name>
<comment type="caution">
    <text evidence="1">The sequence shown here is derived from an EMBL/GenBank/DDBJ whole genome shotgun (WGS) entry which is preliminary data.</text>
</comment>
<gene>
    <name evidence="1" type="ORF">MRB53_031335</name>
</gene>
<accession>A0ACC2KPM2</accession>